<comment type="similarity">
    <text evidence="2">Belongs to the glycosyl hydrolase 13 family.</text>
</comment>
<dbReference type="Gene3D" id="3.90.400.10">
    <property type="entry name" value="Oligo-1,6-glucosidase, Domain 2"/>
    <property type="match status" value="1"/>
</dbReference>
<dbReference type="InterPro" id="IPR017853">
    <property type="entry name" value="GH"/>
</dbReference>
<gene>
    <name evidence="9" type="primary">Mal-A1_2</name>
    <name evidence="9" type="ORF">Bhyg_00806</name>
</gene>
<organism evidence="9 10">
    <name type="scientific">Pseudolycoriella hygida</name>
    <dbReference type="NCBI Taxonomy" id="35572"/>
    <lineage>
        <taxon>Eukaryota</taxon>
        <taxon>Metazoa</taxon>
        <taxon>Ecdysozoa</taxon>
        <taxon>Arthropoda</taxon>
        <taxon>Hexapoda</taxon>
        <taxon>Insecta</taxon>
        <taxon>Pterygota</taxon>
        <taxon>Neoptera</taxon>
        <taxon>Endopterygota</taxon>
        <taxon>Diptera</taxon>
        <taxon>Nematocera</taxon>
        <taxon>Sciaroidea</taxon>
        <taxon>Sciaridae</taxon>
        <taxon>Pseudolycoriella</taxon>
    </lineage>
</organism>
<dbReference type="GO" id="GO:0004558">
    <property type="term" value="F:alpha-1,4-glucosidase activity"/>
    <property type="evidence" value="ECO:0007669"/>
    <property type="project" value="UniProtKB-EC"/>
</dbReference>
<dbReference type="InterPro" id="IPR006047">
    <property type="entry name" value="GH13_cat_dom"/>
</dbReference>
<dbReference type="SUPFAM" id="SSF51445">
    <property type="entry name" value="(Trans)glycosidases"/>
    <property type="match status" value="1"/>
</dbReference>
<evidence type="ECO:0000313" key="9">
    <source>
        <dbReference type="EMBL" id="KAJ6645599.1"/>
    </source>
</evidence>
<keyword evidence="7" id="KW-0326">Glycosidase</keyword>
<dbReference type="PANTHER" id="PTHR10357:SF234">
    <property type="entry name" value="MALTASE A2-RELATED"/>
    <property type="match status" value="1"/>
</dbReference>
<dbReference type="EMBL" id="WJQU01000001">
    <property type="protein sequence ID" value="KAJ6645599.1"/>
    <property type="molecule type" value="Genomic_DNA"/>
</dbReference>
<accession>A0A9Q0N8K1</accession>
<keyword evidence="4" id="KW-0732">Signal</keyword>
<dbReference type="Proteomes" id="UP001151699">
    <property type="component" value="Chromosome A"/>
</dbReference>
<dbReference type="Gene3D" id="3.20.20.80">
    <property type="entry name" value="Glycosidases"/>
    <property type="match status" value="1"/>
</dbReference>
<comment type="caution">
    <text evidence="9">The sequence shown here is derived from an EMBL/GenBank/DDBJ whole genome shotgun (WGS) entry which is preliminary data.</text>
</comment>
<evidence type="ECO:0000256" key="2">
    <source>
        <dbReference type="ARBA" id="ARBA00008061"/>
    </source>
</evidence>
<keyword evidence="10" id="KW-1185">Reference proteome</keyword>
<dbReference type="CDD" id="cd11328">
    <property type="entry name" value="AmyAc_maltase"/>
    <property type="match status" value="1"/>
</dbReference>
<keyword evidence="6" id="KW-0325">Glycoprotein</keyword>
<dbReference type="EC" id="3.2.1.20" evidence="3"/>
<evidence type="ECO:0000256" key="6">
    <source>
        <dbReference type="ARBA" id="ARBA00023180"/>
    </source>
</evidence>
<evidence type="ECO:0000256" key="1">
    <source>
        <dbReference type="ARBA" id="ARBA00001657"/>
    </source>
</evidence>
<dbReference type="Pfam" id="PF00128">
    <property type="entry name" value="Alpha-amylase"/>
    <property type="match status" value="1"/>
</dbReference>
<protein>
    <recommendedName>
        <fullName evidence="3">alpha-glucosidase</fullName>
        <ecNumber evidence="3">3.2.1.20</ecNumber>
    </recommendedName>
</protein>
<reference evidence="9" key="1">
    <citation type="submission" date="2022-07" db="EMBL/GenBank/DDBJ databases">
        <authorList>
            <person name="Trinca V."/>
            <person name="Uliana J.V.C."/>
            <person name="Torres T.T."/>
            <person name="Ward R.J."/>
            <person name="Monesi N."/>
        </authorList>
    </citation>
    <scope>NUCLEOTIDE SEQUENCE</scope>
    <source>
        <strain evidence="9">HSMRA1968</strain>
        <tissue evidence="9">Whole embryos</tissue>
    </source>
</reference>
<evidence type="ECO:0000256" key="5">
    <source>
        <dbReference type="ARBA" id="ARBA00022801"/>
    </source>
</evidence>
<evidence type="ECO:0000259" key="8">
    <source>
        <dbReference type="SMART" id="SM00642"/>
    </source>
</evidence>
<keyword evidence="5" id="KW-0378">Hydrolase</keyword>
<name>A0A9Q0N8K1_9DIPT</name>
<dbReference type="FunFam" id="3.90.400.10:FF:000001">
    <property type="entry name" value="Maltase A3, isoform A"/>
    <property type="match status" value="1"/>
</dbReference>
<evidence type="ECO:0000256" key="7">
    <source>
        <dbReference type="ARBA" id="ARBA00023295"/>
    </source>
</evidence>
<dbReference type="PANTHER" id="PTHR10357">
    <property type="entry name" value="ALPHA-AMYLASE FAMILY MEMBER"/>
    <property type="match status" value="1"/>
</dbReference>
<dbReference type="GO" id="GO:0005975">
    <property type="term" value="P:carbohydrate metabolic process"/>
    <property type="evidence" value="ECO:0007669"/>
    <property type="project" value="InterPro"/>
</dbReference>
<dbReference type="SMART" id="SM00642">
    <property type="entry name" value="Aamy"/>
    <property type="match status" value="1"/>
</dbReference>
<sequence>GQSDSEWWQTASFYQIYPRSFQDSNGDGIGDLNGITKRLEYLKEIGITATWLSPIFKSPMADFGYDIADFYDIQPEYGTMEDFDKLIKKSKELDIKIILDFVPNHSSDENEWFIKSANREKNFEDFYVWHPGRVDPNNSSLRLPPNNWISIFTKSAWQYNEHRKEFYLHQFAVKQPDLNYRNPLVVEEMKNVLRFWLDRGVSGFRIDAVPHLFEIEKDKNGNYPDEPLSGNTNDSNDWNYLNHIYTKDMPETLDMVYQWREVLDSYKKQHGGVSRVMLTESYSAIDVVMKYYGDGNREGSHIPFNFFFIEQINNNSDANDYKRTIDFWMNNMPKNRIPNWVVGNHDQNRVASRLGTDRIDIVNMIVLTLPGVSITYNGEEIGMVDVWISWNDTVDPAACNTNPSVYEKYSRDPERTPFQWDGTTSAGFSSNTKTWLPVASNYKDVNVLVEIATPKSHLNVYMSLMRARSTPTMKYGKLLTEVFNDKVLVIFRELSGADSYVTICNIGDRTETIDLRNTRKLPATLEYYSVSVSSNHKPGLWEWM</sequence>
<evidence type="ECO:0000256" key="4">
    <source>
        <dbReference type="ARBA" id="ARBA00022729"/>
    </source>
</evidence>
<feature type="domain" description="Glycosyl hydrolase family 13 catalytic" evidence="8">
    <location>
        <begin position="15"/>
        <end position="415"/>
    </location>
</feature>
<evidence type="ECO:0000313" key="10">
    <source>
        <dbReference type="Proteomes" id="UP001151699"/>
    </source>
</evidence>
<comment type="catalytic activity">
    <reaction evidence="1">
        <text>Hydrolysis of terminal, non-reducing (1-&gt;4)-linked alpha-D-glucose residues with release of alpha-D-glucose.</text>
        <dbReference type="EC" id="3.2.1.20"/>
    </reaction>
</comment>
<dbReference type="AlphaFoldDB" id="A0A9Q0N8K1"/>
<dbReference type="OrthoDB" id="1740265at2759"/>
<evidence type="ECO:0000256" key="3">
    <source>
        <dbReference type="ARBA" id="ARBA00012741"/>
    </source>
</evidence>
<dbReference type="InterPro" id="IPR045857">
    <property type="entry name" value="O16G_dom_2"/>
</dbReference>
<proteinExistence type="inferred from homology"/>
<feature type="non-terminal residue" evidence="9">
    <location>
        <position position="544"/>
    </location>
</feature>